<evidence type="ECO:0000256" key="1">
    <source>
        <dbReference type="SAM" id="MobiDB-lite"/>
    </source>
</evidence>
<feature type="region of interest" description="Disordered" evidence="1">
    <location>
        <begin position="282"/>
        <end position="312"/>
    </location>
</feature>
<feature type="compositionally biased region" description="Basic and acidic residues" evidence="1">
    <location>
        <begin position="301"/>
        <end position="312"/>
    </location>
</feature>
<feature type="compositionally biased region" description="Basic and acidic residues" evidence="1">
    <location>
        <begin position="233"/>
        <end position="244"/>
    </location>
</feature>
<evidence type="ECO:0000313" key="2">
    <source>
        <dbReference type="EMBL" id="UXX84082.1"/>
    </source>
</evidence>
<name>A0ABY6DD65_9RHOB</name>
<dbReference type="EMBL" id="CP106738">
    <property type="protein sequence ID" value="UXX84082.1"/>
    <property type="molecule type" value="Genomic_DNA"/>
</dbReference>
<reference evidence="2" key="1">
    <citation type="submission" date="2022-10" db="EMBL/GenBank/DDBJ databases">
        <title>Roseovarius pelagicus sp. nov., isolated from Arctic seawater.</title>
        <authorList>
            <person name="Hong Y.W."/>
            <person name="Hwang C.Y."/>
        </authorList>
    </citation>
    <scope>NUCLEOTIDE SEQUENCE</scope>
    <source>
        <strain evidence="2">HL-MP18</strain>
    </source>
</reference>
<organism evidence="2 3">
    <name type="scientific">Roseovarius pelagicus</name>
    <dbReference type="NCBI Taxonomy" id="2980108"/>
    <lineage>
        <taxon>Bacteria</taxon>
        <taxon>Pseudomonadati</taxon>
        <taxon>Pseudomonadota</taxon>
        <taxon>Alphaproteobacteria</taxon>
        <taxon>Rhodobacterales</taxon>
        <taxon>Roseobacteraceae</taxon>
        <taxon>Roseovarius</taxon>
    </lineage>
</organism>
<feature type="region of interest" description="Disordered" evidence="1">
    <location>
        <begin position="233"/>
        <end position="253"/>
    </location>
</feature>
<keyword evidence="3" id="KW-1185">Reference proteome</keyword>
<sequence>MDIILHPGAHRTASTSFQYYMRQNAAPLRARGTAFWGPAEMRAGLLTGVVPRPGLVPASEQLRRARGRVALQMAKLRDAGAERLIISDENLIGSPLRNIRDMRLYPAIGERMARYRNALGGRIDRVVFSIRAQDAYWASALAFSIPRHGAIPGAVALDHMANSPRSWKGVITDLACALPDAQITVLLHESFASVPERKLTIMCGLAKPPQCHAREWLNRSPDLDTLRGHLAERGQDPDQLRHAGDGGWHPFTKEQRRTLRHRYSDDLDWLRAGADGLAQLTENPAGADTVKTPAAAGSRRGQTDDIEQRRLA</sequence>
<gene>
    <name evidence="2" type="ORF">N7U68_05360</name>
</gene>
<dbReference type="RefSeq" id="WP_263048483.1">
    <property type="nucleotide sequence ID" value="NZ_CP106738.1"/>
</dbReference>
<dbReference type="Proteomes" id="UP001064087">
    <property type="component" value="Chromosome"/>
</dbReference>
<protein>
    <submittedName>
        <fullName evidence="2">Uncharacterized protein</fullName>
    </submittedName>
</protein>
<accession>A0ABY6DD65</accession>
<proteinExistence type="predicted"/>
<evidence type="ECO:0000313" key="3">
    <source>
        <dbReference type="Proteomes" id="UP001064087"/>
    </source>
</evidence>